<evidence type="ECO:0000313" key="2">
    <source>
        <dbReference type="Proteomes" id="UP001321760"/>
    </source>
</evidence>
<reference evidence="1" key="2">
    <citation type="submission" date="2023-05" db="EMBL/GenBank/DDBJ databases">
        <authorList>
            <consortium name="Lawrence Berkeley National Laboratory"/>
            <person name="Steindorff A."/>
            <person name="Hensen N."/>
            <person name="Bonometti L."/>
            <person name="Westerberg I."/>
            <person name="Brannstrom I.O."/>
            <person name="Guillou S."/>
            <person name="Cros-Aarteil S."/>
            <person name="Calhoun S."/>
            <person name="Haridas S."/>
            <person name="Kuo A."/>
            <person name="Mondo S."/>
            <person name="Pangilinan J."/>
            <person name="Riley R."/>
            <person name="Labutti K."/>
            <person name="Andreopoulos B."/>
            <person name="Lipzen A."/>
            <person name="Chen C."/>
            <person name="Yanf M."/>
            <person name="Daum C."/>
            <person name="Ng V."/>
            <person name="Clum A."/>
            <person name="Ohm R."/>
            <person name="Martin F."/>
            <person name="Silar P."/>
            <person name="Natvig D."/>
            <person name="Lalanne C."/>
            <person name="Gautier V."/>
            <person name="Ament-Velasquez S.L."/>
            <person name="Kruys A."/>
            <person name="Hutchinson M.I."/>
            <person name="Powell A.J."/>
            <person name="Barry K."/>
            <person name="Miller A.N."/>
            <person name="Grigoriev I.V."/>
            <person name="Debuchy R."/>
            <person name="Gladieux P."/>
            <person name="Thoren M.H."/>
            <person name="Johannesson H."/>
        </authorList>
    </citation>
    <scope>NUCLEOTIDE SEQUENCE</scope>
    <source>
        <strain evidence="1">PSN243</strain>
    </source>
</reference>
<proteinExistence type="predicted"/>
<reference evidence="1" key="1">
    <citation type="journal article" date="2023" name="Mol. Phylogenet. Evol.">
        <title>Genome-scale phylogeny and comparative genomics of the fungal order Sordariales.</title>
        <authorList>
            <person name="Hensen N."/>
            <person name="Bonometti L."/>
            <person name="Westerberg I."/>
            <person name="Brannstrom I.O."/>
            <person name="Guillou S."/>
            <person name="Cros-Aarteil S."/>
            <person name="Calhoun S."/>
            <person name="Haridas S."/>
            <person name="Kuo A."/>
            <person name="Mondo S."/>
            <person name="Pangilinan J."/>
            <person name="Riley R."/>
            <person name="LaButti K."/>
            <person name="Andreopoulos B."/>
            <person name="Lipzen A."/>
            <person name="Chen C."/>
            <person name="Yan M."/>
            <person name="Daum C."/>
            <person name="Ng V."/>
            <person name="Clum A."/>
            <person name="Steindorff A."/>
            <person name="Ohm R.A."/>
            <person name="Martin F."/>
            <person name="Silar P."/>
            <person name="Natvig D.O."/>
            <person name="Lalanne C."/>
            <person name="Gautier V."/>
            <person name="Ament-Velasquez S.L."/>
            <person name="Kruys A."/>
            <person name="Hutchinson M.I."/>
            <person name="Powell A.J."/>
            <person name="Barry K."/>
            <person name="Miller A.N."/>
            <person name="Grigoriev I.V."/>
            <person name="Debuchy R."/>
            <person name="Gladieux P."/>
            <person name="Hiltunen Thoren M."/>
            <person name="Johannesson H."/>
        </authorList>
    </citation>
    <scope>NUCLEOTIDE SEQUENCE</scope>
    <source>
        <strain evidence="1">PSN243</strain>
    </source>
</reference>
<name>A0AAV9G288_9PEZI</name>
<organism evidence="1 2">
    <name type="scientific">Podospora aff. communis PSN243</name>
    <dbReference type="NCBI Taxonomy" id="3040156"/>
    <lineage>
        <taxon>Eukaryota</taxon>
        <taxon>Fungi</taxon>
        <taxon>Dikarya</taxon>
        <taxon>Ascomycota</taxon>
        <taxon>Pezizomycotina</taxon>
        <taxon>Sordariomycetes</taxon>
        <taxon>Sordariomycetidae</taxon>
        <taxon>Sordariales</taxon>
        <taxon>Podosporaceae</taxon>
        <taxon>Podospora</taxon>
    </lineage>
</organism>
<evidence type="ECO:0000313" key="1">
    <source>
        <dbReference type="EMBL" id="KAK4442320.1"/>
    </source>
</evidence>
<protein>
    <recommendedName>
        <fullName evidence="3">F-box domain-containing protein</fullName>
    </recommendedName>
</protein>
<dbReference type="AlphaFoldDB" id="A0AAV9G288"/>
<keyword evidence="2" id="KW-1185">Reference proteome</keyword>
<evidence type="ECO:0008006" key="3">
    <source>
        <dbReference type="Google" id="ProtNLM"/>
    </source>
</evidence>
<gene>
    <name evidence="1" type="ORF">QBC34DRAFT_444252</name>
</gene>
<accession>A0AAV9G288</accession>
<comment type="caution">
    <text evidence="1">The sequence shown here is derived from an EMBL/GenBank/DDBJ whole genome shotgun (WGS) entry which is preliminary data.</text>
</comment>
<dbReference type="Proteomes" id="UP001321760">
    <property type="component" value="Unassembled WGS sequence"/>
</dbReference>
<dbReference type="EMBL" id="MU866020">
    <property type="protein sequence ID" value="KAK4442320.1"/>
    <property type="molecule type" value="Genomic_DNA"/>
</dbReference>
<sequence length="280" mass="30901">MASPFYEAPVEILILILGACDSTQDLLSLVTTCHHMHNIWRDNTVASILPVLMREVPLFEDALLAAHVTEIALEAEHHSTPAMRIYPSRSTRMPDLEQLRSALALHRLAQSLATSFANTGGSLTIDHIIFGEHCPPESAERMPAWKAQFHKLIYRNLIAGAALAGAYNAPISEARISTDPEIQRLTSMDNLEAKHFAFFRQFAVANTDASAMEDDHIFGRLESGSLTTSWPTSTDAITLLPSYLQSIPGLASVPNCARTIARLSSQKVFRTQMRTSSYLN</sequence>